<evidence type="ECO:0000313" key="2">
    <source>
        <dbReference type="EMBL" id="MPC94312.1"/>
    </source>
</evidence>
<evidence type="ECO:0000256" key="1">
    <source>
        <dbReference type="SAM" id="SignalP"/>
    </source>
</evidence>
<sequence length="106" mass="11517">MLLLTCRVVLLQLLCVLAAATSQGERTWTLEATLLHDDPSHPPEPTLKESVHENLETLATLELTLHDLHLDESVVSSPGSPGRLDSVTISAKKLAAIMGLTFAYLF</sequence>
<keyword evidence="1" id="KW-0732">Signal</keyword>
<feature type="chain" id="PRO_5023045562" evidence="1">
    <location>
        <begin position="19"/>
        <end position="106"/>
    </location>
</feature>
<evidence type="ECO:0000313" key="3">
    <source>
        <dbReference type="Proteomes" id="UP000324222"/>
    </source>
</evidence>
<name>A0A5B7JDN1_PORTR</name>
<keyword evidence="3" id="KW-1185">Reference proteome</keyword>
<dbReference type="EMBL" id="VSRR010098024">
    <property type="protein sequence ID" value="MPC94312.1"/>
    <property type="molecule type" value="Genomic_DNA"/>
</dbReference>
<comment type="caution">
    <text evidence="2">The sequence shown here is derived from an EMBL/GenBank/DDBJ whole genome shotgun (WGS) entry which is preliminary data.</text>
</comment>
<dbReference type="Proteomes" id="UP000324222">
    <property type="component" value="Unassembled WGS sequence"/>
</dbReference>
<gene>
    <name evidence="2" type="ORF">E2C01_089476</name>
</gene>
<reference evidence="2 3" key="1">
    <citation type="submission" date="2019-05" db="EMBL/GenBank/DDBJ databases">
        <title>Another draft genome of Portunus trituberculatus and its Hox gene families provides insights of decapod evolution.</title>
        <authorList>
            <person name="Jeong J.-H."/>
            <person name="Song I."/>
            <person name="Kim S."/>
            <person name="Choi T."/>
            <person name="Kim D."/>
            <person name="Ryu S."/>
            <person name="Kim W."/>
        </authorList>
    </citation>
    <scope>NUCLEOTIDE SEQUENCE [LARGE SCALE GENOMIC DNA]</scope>
    <source>
        <tissue evidence="2">Muscle</tissue>
    </source>
</reference>
<protein>
    <submittedName>
        <fullName evidence="2">Uncharacterized protein</fullName>
    </submittedName>
</protein>
<proteinExistence type="predicted"/>
<feature type="signal peptide" evidence="1">
    <location>
        <begin position="1"/>
        <end position="18"/>
    </location>
</feature>
<accession>A0A5B7JDN1</accession>
<organism evidence="2 3">
    <name type="scientific">Portunus trituberculatus</name>
    <name type="common">Swimming crab</name>
    <name type="synonym">Neptunus trituberculatus</name>
    <dbReference type="NCBI Taxonomy" id="210409"/>
    <lineage>
        <taxon>Eukaryota</taxon>
        <taxon>Metazoa</taxon>
        <taxon>Ecdysozoa</taxon>
        <taxon>Arthropoda</taxon>
        <taxon>Crustacea</taxon>
        <taxon>Multicrustacea</taxon>
        <taxon>Malacostraca</taxon>
        <taxon>Eumalacostraca</taxon>
        <taxon>Eucarida</taxon>
        <taxon>Decapoda</taxon>
        <taxon>Pleocyemata</taxon>
        <taxon>Brachyura</taxon>
        <taxon>Eubrachyura</taxon>
        <taxon>Portunoidea</taxon>
        <taxon>Portunidae</taxon>
        <taxon>Portuninae</taxon>
        <taxon>Portunus</taxon>
    </lineage>
</organism>
<dbReference type="AlphaFoldDB" id="A0A5B7JDN1"/>
<dbReference type="OrthoDB" id="8831087at2759"/>